<feature type="compositionally biased region" description="Polar residues" evidence="5">
    <location>
        <begin position="744"/>
        <end position="762"/>
    </location>
</feature>
<dbReference type="Pfam" id="PF02891">
    <property type="entry name" value="zf-MIZ"/>
    <property type="match status" value="1"/>
</dbReference>
<feature type="compositionally biased region" description="Polar residues" evidence="5">
    <location>
        <begin position="591"/>
        <end position="601"/>
    </location>
</feature>
<name>A0A9W4SQK4_9GLOM</name>
<reference evidence="7" key="1">
    <citation type="submission" date="2022-08" db="EMBL/GenBank/DDBJ databases">
        <authorList>
            <person name="Kallberg Y."/>
            <person name="Tangrot J."/>
            <person name="Rosling A."/>
        </authorList>
    </citation>
    <scope>NUCLEOTIDE SEQUENCE</scope>
    <source>
        <strain evidence="7">Wild A</strain>
    </source>
</reference>
<feature type="compositionally biased region" description="Basic residues" evidence="5">
    <location>
        <begin position="717"/>
        <end position="728"/>
    </location>
</feature>
<comment type="caution">
    <text evidence="7">The sequence shown here is derived from an EMBL/GenBank/DDBJ whole genome shotgun (WGS) entry which is preliminary data.</text>
</comment>
<evidence type="ECO:0000313" key="8">
    <source>
        <dbReference type="Proteomes" id="UP001153678"/>
    </source>
</evidence>
<protein>
    <submittedName>
        <fullName evidence="7">9644_t:CDS:1</fullName>
    </submittedName>
</protein>
<gene>
    <name evidence="7" type="ORF">FWILDA_LOCUS7802</name>
</gene>
<dbReference type="InterPro" id="IPR013083">
    <property type="entry name" value="Znf_RING/FYVE/PHD"/>
</dbReference>
<evidence type="ECO:0000256" key="5">
    <source>
        <dbReference type="SAM" id="MobiDB-lite"/>
    </source>
</evidence>
<dbReference type="Proteomes" id="UP001153678">
    <property type="component" value="Unassembled WGS sequence"/>
</dbReference>
<dbReference type="InterPro" id="IPR004181">
    <property type="entry name" value="Znf_MIZ"/>
</dbReference>
<dbReference type="Gene3D" id="3.30.40.10">
    <property type="entry name" value="Zinc/RING finger domain, C3HC4 (zinc finger)"/>
    <property type="match status" value="1"/>
</dbReference>
<keyword evidence="2 4" id="KW-0863">Zinc-finger</keyword>
<keyword evidence="3" id="KW-0862">Zinc</keyword>
<feature type="compositionally biased region" description="Polar residues" evidence="5">
    <location>
        <begin position="24"/>
        <end position="39"/>
    </location>
</feature>
<accession>A0A9W4SQK4</accession>
<feature type="compositionally biased region" description="Acidic residues" evidence="5">
    <location>
        <begin position="576"/>
        <end position="589"/>
    </location>
</feature>
<feature type="compositionally biased region" description="Acidic residues" evidence="5">
    <location>
        <begin position="780"/>
        <end position="792"/>
    </location>
</feature>
<dbReference type="GO" id="GO:0000785">
    <property type="term" value="C:chromatin"/>
    <property type="evidence" value="ECO:0007669"/>
    <property type="project" value="TreeGrafter"/>
</dbReference>
<dbReference type="GO" id="GO:0061665">
    <property type="term" value="F:SUMO ligase activity"/>
    <property type="evidence" value="ECO:0007669"/>
    <property type="project" value="TreeGrafter"/>
</dbReference>
<evidence type="ECO:0000256" key="1">
    <source>
        <dbReference type="ARBA" id="ARBA00022723"/>
    </source>
</evidence>
<dbReference type="OrthoDB" id="27975at2759"/>
<keyword evidence="1" id="KW-0479">Metal-binding</keyword>
<feature type="domain" description="SP-RING-type" evidence="6">
    <location>
        <begin position="475"/>
        <end position="561"/>
    </location>
</feature>
<feature type="region of interest" description="Disordered" evidence="5">
    <location>
        <begin position="707"/>
        <end position="804"/>
    </location>
</feature>
<dbReference type="PROSITE" id="PS51044">
    <property type="entry name" value="ZF_SP_RING"/>
    <property type="match status" value="1"/>
</dbReference>
<dbReference type="GO" id="GO:0016925">
    <property type="term" value="P:protein sumoylation"/>
    <property type="evidence" value="ECO:0007669"/>
    <property type="project" value="TreeGrafter"/>
</dbReference>
<dbReference type="EMBL" id="CAMKVN010001570">
    <property type="protein sequence ID" value="CAI2176873.1"/>
    <property type="molecule type" value="Genomic_DNA"/>
</dbReference>
<feature type="region of interest" description="Disordered" evidence="5">
    <location>
        <begin position="24"/>
        <end position="59"/>
    </location>
</feature>
<dbReference type="PANTHER" id="PTHR10782">
    <property type="entry name" value="ZINC FINGER MIZ DOMAIN-CONTAINING PROTEIN"/>
    <property type="match status" value="1"/>
</dbReference>
<sequence>MNINSNSYASPEHIVEHGSSNQNINNILQTQPPRSNPTRTIPDFISEQGGQPTKRRKSSAAFVLPPQPDPFMQPQGQQYFVQPQSQSQYTYMSYPQSVQMRQQMSMPSSRNNNTTLSSPHTSRTMGYPDNLVVLQNPDQVMSSQNNQHVQNQMVSPPISYTNQMNHMQIKIIKAEITNKDLYHSHCDELLKYLQTDIAYSEHCQDSFFQCLKNIKSKFGSSLMEIGLSVFNAALNNIHRFTITTHQNKIRQWADELNKSSNAAPQHFTSNNPRIEHRQISDVEKANANWVSRIVDRAWGHVMLPYESLIANQHQEQQEFINSFYIPHDKFERIWKLDTAFPATLIHPNKLPLTYRLISRKPINIDDDNKCDWPPEEAMFKVQINDLEVKLHRKQRIPIKNNQYSFVGVDKAVDIAQYLVAGVNRIKVTQCMCETCRQQLCEHILSIEILLKETEEIVLRNARSQILTKEHGMDIVKRLISGPSASINTQSPISSTSSPAEPAKGQNCLHIGCFDLETYVSVNKKNCKWRCPECNDRVTSETLRIDKYFKKLLNEIPENVNTVELDSSGSWTVVGQDDCDGESTDDDDMQVDSASKKSSISAPNAIIILDDDDEDEPEPFNNQPEVLSMQNNNILTYDQLPPIIRQTSTPYIPPIRQSNIQMNDQSQLTNSIIMQSPPNSASLASPNTTNNYIQLSQLSADHTTNVDPIPLIFNNSNKNKKRSKRKSRRKDTEADTQDRVAGIQTLRSSPQDSVNKTATQVASPISPPISNFIVPNLSQNEEWETEDEQEEEVLNSKKKSSDFDL</sequence>
<evidence type="ECO:0000259" key="6">
    <source>
        <dbReference type="PROSITE" id="PS51044"/>
    </source>
</evidence>
<dbReference type="CDD" id="cd16650">
    <property type="entry name" value="SP-RING_PIAS-like"/>
    <property type="match status" value="1"/>
</dbReference>
<dbReference type="PANTHER" id="PTHR10782:SF4">
    <property type="entry name" value="TONALLI, ISOFORM E"/>
    <property type="match status" value="1"/>
</dbReference>
<evidence type="ECO:0000256" key="3">
    <source>
        <dbReference type="ARBA" id="ARBA00022833"/>
    </source>
</evidence>
<proteinExistence type="predicted"/>
<feature type="region of interest" description="Disordered" evidence="5">
    <location>
        <begin position="570"/>
        <end position="603"/>
    </location>
</feature>
<dbReference type="GO" id="GO:0008270">
    <property type="term" value="F:zinc ion binding"/>
    <property type="evidence" value="ECO:0007669"/>
    <property type="project" value="UniProtKB-KW"/>
</dbReference>
<evidence type="ECO:0000256" key="4">
    <source>
        <dbReference type="PROSITE-ProRule" id="PRU00452"/>
    </source>
</evidence>
<organism evidence="7 8">
    <name type="scientific">Funneliformis geosporum</name>
    <dbReference type="NCBI Taxonomy" id="1117311"/>
    <lineage>
        <taxon>Eukaryota</taxon>
        <taxon>Fungi</taxon>
        <taxon>Fungi incertae sedis</taxon>
        <taxon>Mucoromycota</taxon>
        <taxon>Glomeromycotina</taxon>
        <taxon>Glomeromycetes</taxon>
        <taxon>Glomerales</taxon>
        <taxon>Glomeraceae</taxon>
        <taxon>Funneliformis</taxon>
    </lineage>
</organism>
<dbReference type="AlphaFoldDB" id="A0A9W4SQK4"/>
<evidence type="ECO:0000256" key="2">
    <source>
        <dbReference type="ARBA" id="ARBA00022771"/>
    </source>
</evidence>
<keyword evidence="8" id="KW-1185">Reference proteome</keyword>
<evidence type="ECO:0000313" key="7">
    <source>
        <dbReference type="EMBL" id="CAI2176873.1"/>
    </source>
</evidence>